<feature type="binding site" description="axial binding residue" evidence="5">
    <location>
        <position position="481"/>
    </location>
    <ligand>
        <name>heme</name>
        <dbReference type="ChEBI" id="CHEBI:30413"/>
    </ligand>
    <ligandPart>
        <name>Fe</name>
        <dbReference type="ChEBI" id="CHEBI:18248"/>
    </ligandPart>
</feature>
<dbReference type="PRINTS" id="PR00385">
    <property type="entry name" value="P450"/>
</dbReference>
<keyword evidence="4 5" id="KW-0408">Iron</keyword>
<comment type="caution">
    <text evidence="7">The sequence shown here is derived from an EMBL/GenBank/DDBJ whole genome shotgun (WGS) entry which is preliminary data.</text>
</comment>
<dbReference type="PRINTS" id="PR00463">
    <property type="entry name" value="EP450I"/>
</dbReference>
<evidence type="ECO:0000313" key="8">
    <source>
        <dbReference type="Proteomes" id="UP001055115"/>
    </source>
</evidence>
<keyword evidence="3 6" id="KW-0560">Oxidoreductase</keyword>
<dbReference type="GO" id="GO:0004497">
    <property type="term" value="F:monooxygenase activity"/>
    <property type="evidence" value="ECO:0007669"/>
    <property type="project" value="UniProtKB-KW"/>
</dbReference>
<dbReference type="PANTHER" id="PTHR24296">
    <property type="entry name" value="CYTOCHROME P450"/>
    <property type="match status" value="1"/>
</dbReference>
<organism evidence="7 8">
    <name type="scientific">Colletotrichum spaethianum</name>
    <dbReference type="NCBI Taxonomy" id="700344"/>
    <lineage>
        <taxon>Eukaryota</taxon>
        <taxon>Fungi</taxon>
        <taxon>Dikarya</taxon>
        <taxon>Ascomycota</taxon>
        <taxon>Pezizomycotina</taxon>
        <taxon>Sordariomycetes</taxon>
        <taxon>Hypocreomycetidae</taxon>
        <taxon>Glomerellales</taxon>
        <taxon>Glomerellaceae</taxon>
        <taxon>Colletotrichum</taxon>
        <taxon>Colletotrichum spaethianum species complex</taxon>
    </lineage>
</organism>
<dbReference type="InterPro" id="IPR002401">
    <property type="entry name" value="Cyt_P450_E_grp-I"/>
</dbReference>
<dbReference type="GO" id="GO:0016705">
    <property type="term" value="F:oxidoreductase activity, acting on paired donors, with incorporation or reduction of molecular oxygen"/>
    <property type="evidence" value="ECO:0007669"/>
    <property type="project" value="InterPro"/>
</dbReference>
<evidence type="ECO:0000256" key="3">
    <source>
        <dbReference type="ARBA" id="ARBA00023002"/>
    </source>
</evidence>
<dbReference type="SUPFAM" id="SSF48264">
    <property type="entry name" value="Cytochrome P450"/>
    <property type="match status" value="1"/>
</dbReference>
<accession>A0AA37LCY0</accession>
<evidence type="ECO:0000256" key="5">
    <source>
        <dbReference type="PIRSR" id="PIRSR602401-1"/>
    </source>
</evidence>
<name>A0AA37LCY0_9PEZI</name>
<gene>
    <name evidence="7" type="ORF">ColSpa_04254</name>
</gene>
<dbReference type="GO" id="GO:0006629">
    <property type="term" value="P:lipid metabolic process"/>
    <property type="evidence" value="ECO:0007669"/>
    <property type="project" value="UniProtKB-ARBA"/>
</dbReference>
<evidence type="ECO:0000313" key="7">
    <source>
        <dbReference type="EMBL" id="GKT44073.1"/>
    </source>
</evidence>
<dbReference type="GO" id="GO:0005506">
    <property type="term" value="F:iron ion binding"/>
    <property type="evidence" value="ECO:0007669"/>
    <property type="project" value="InterPro"/>
</dbReference>
<keyword evidence="8" id="KW-1185">Reference proteome</keyword>
<protein>
    <submittedName>
        <fullName evidence="7">Cytochrome P450</fullName>
    </submittedName>
</protein>
<keyword evidence="6" id="KW-0503">Monooxygenase</keyword>
<dbReference type="RefSeq" id="XP_049126423.1">
    <property type="nucleotide sequence ID" value="XM_049270466.1"/>
</dbReference>
<dbReference type="GeneID" id="73325056"/>
<proteinExistence type="inferred from homology"/>
<dbReference type="PROSITE" id="PS00086">
    <property type="entry name" value="CYTOCHROME_P450"/>
    <property type="match status" value="1"/>
</dbReference>
<evidence type="ECO:0000256" key="4">
    <source>
        <dbReference type="ARBA" id="ARBA00023004"/>
    </source>
</evidence>
<sequence length="538" mass="59977">MGLVNPSTVLAAGIVSVLLYAIFGQPKLRKHGVPLRWHGQVRVQQSIDFLPRRPPGTLPLAGNGINFLRDRQKLFKWFTKCEQLYGYETLQISVPSLPPGVIISDPRNLDYVFKNEGIFAKGEFFKGRSRDLFGNGIINVDGDLWRLQRKAGLNFLNTSNLRVLTDVALPEYLSRSVAFLKSKTDKDVVDLQAVFHEITTQLMGKMAYNLAIDNDLSADSWAQMEMHAEDEFGLAFDYASGVTAERFQNPLWIVTELFTGAHLRKSISVVKSFGQGIVCSAMKDRKIRAEPEKKVPNVASNDTLDHISGSLIQSFLDSIGDEQLVADAALNYLSAGKDTTAQALTWTFYLLMKHPEVMVKVREEIDRVTEGSEDFLEKAISERASPNSMPYVFAVFCEALRIFPPIPFEIKQAVQATTLPDGTFLPQDSVIVWCTWAMNRSRVTWGPDADEFRPERWLVDGKVVNKSTSEFPVFNGGPRTCLGKKMAEIIAVQVIATVAGLFDCAIVDNSTRVSKSSLTLPMKDGLPSFVRRRAAVLE</sequence>
<evidence type="ECO:0000256" key="2">
    <source>
        <dbReference type="ARBA" id="ARBA00022723"/>
    </source>
</evidence>
<evidence type="ECO:0000256" key="1">
    <source>
        <dbReference type="ARBA" id="ARBA00010617"/>
    </source>
</evidence>
<evidence type="ECO:0000256" key="6">
    <source>
        <dbReference type="RuleBase" id="RU000461"/>
    </source>
</evidence>
<dbReference type="InterPro" id="IPR036396">
    <property type="entry name" value="Cyt_P450_sf"/>
</dbReference>
<dbReference type="InterPro" id="IPR017972">
    <property type="entry name" value="Cyt_P450_CS"/>
</dbReference>
<dbReference type="InterPro" id="IPR001128">
    <property type="entry name" value="Cyt_P450"/>
</dbReference>
<dbReference type="Gene3D" id="1.10.630.10">
    <property type="entry name" value="Cytochrome P450"/>
    <property type="match status" value="1"/>
</dbReference>
<dbReference type="EMBL" id="BQXU01000009">
    <property type="protein sequence ID" value="GKT44073.1"/>
    <property type="molecule type" value="Genomic_DNA"/>
</dbReference>
<dbReference type="GO" id="GO:0020037">
    <property type="term" value="F:heme binding"/>
    <property type="evidence" value="ECO:0007669"/>
    <property type="project" value="InterPro"/>
</dbReference>
<comment type="cofactor">
    <cofactor evidence="5">
        <name>heme</name>
        <dbReference type="ChEBI" id="CHEBI:30413"/>
    </cofactor>
</comment>
<dbReference type="Pfam" id="PF00067">
    <property type="entry name" value="p450"/>
    <property type="match status" value="1"/>
</dbReference>
<comment type="similarity">
    <text evidence="1 6">Belongs to the cytochrome P450 family.</text>
</comment>
<dbReference type="AlphaFoldDB" id="A0AA37LCY0"/>
<dbReference type="Proteomes" id="UP001055115">
    <property type="component" value="Unassembled WGS sequence"/>
</dbReference>
<keyword evidence="5 6" id="KW-0349">Heme</keyword>
<reference evidence="7 8" key="1">
    <citation type="submission" date="2022-03" db="EMBL/GenBank/DDBJ databases">
        <title>Genome data of Colletotrichum spp.</title>
        <authorList>
            <person name="Utami Y.D."/>
            <person name="Hiruma K."/>
        </authorList>
    </citation>
    <scope>NUCLEOTIDE SEQUENCE [LARGE SCALE GENOMIC DNA]</scope>
    <source>
        <strain evidence="7 8">MAFF 239500</strain>
    </source>
</reference>
<keyword evidence="2 5" id="KW-0479">Metal-binding</keyword>